<dbReference type="EMBL" id="BNJG01000003">
    <property type="protein sequence ID" value="GHO59757.1"/>
    <property type="molecule type" value="Genomic_DNA"/>
</dbReference>
<accession>A0ABQ3V5A6</accession>
<keyword evidence="3" id="KW-1185">Reference proteome</keyword>
<sequence>MEVSFTQFIIWIIIAAIIGILGEFIAGRRAPAGILGAIMIGLFAIFLIVGFFHFHITGEPTFEGVPIVSTIIAAVMLVVIWSSVAYYRRA</sequence>
<name>A0ABQ3V5A6_9CHLR</name>
<feature type="transmembrane region" description="Helical" evidence="1">
    <location>
        <begin position="67"/>
        <end position="87"/>
    </location>
</feature>
<dbReference type="RefSeq" id="WP_201375914.1">
    <property type="nucleotide sequence ID" value="NZ_BNJG01000003.1"/>
</dbReference>
<protein>
    <recommendedName>
        <fullName evidence="4">GlsB/YeaQ/YmgE family stress response membrane protein</fullName>
    </recommendedName>
</protein>
<evidence type="ECO:0000256" key="1">
    <source>
        <dbReference type="SAM" id="Phobius"/>
    </source>
</evidence>
<keyword evidence="1" id="KW-1133">Transmembrane helix</keyword>
<evidence type="ECO:0008006" key="4">
    <source>
        <dbReference type="Google" id="ProtNLM"/>
    </source>
</evidence>
<proteinExistence type="predicted"/>
<gene>
    <name evidence="2" type="ORF">KSB_82320</name>
</gene>
<keyword evidence="1" id="KW-0472">Membrane</keyword>
<feature type="transmembrane region" description="Helical" evidence="1">
    <location>
        <begin position="33"/>
        <end position="55"/>
    </location>
</feature>
<keyword evidence="1" id="KW-0812">Transmembrane</keyword>
<evidence type="ECO:0000313" key="2">
    <source>
        <dbReference type="EMBL" id="GHO59757.1"/>
    </source>
</evidence>
<evidence type="ECO:0000313" key="3">
    <source>
        <dbReference type="Proteomes" id="UP000654345"/>
    </source>
</evidence>
<reference evidence="2 3" key="1">
    <citation type="journal article" date="2021" name="Int. J. Syst. Evol. Microbiol.">
        <title>Reticulibacter mediterranei gen. nov., sp. nov., within the new family Reticulibacteraceae fam. nov., and Ktedonospora formicarum gen. nov., sp. nov., Ktedonobacter robiniae sp. nov., Dictyobacter formicarum sp. nov. and Dictyobacter arantiisoli sp. nov., belonging to the class Ktedonobacteria.</title>
        <authorList>
            <person name="Yabe S."/>
            <person name="Zheng Y."/>
            <person name="Wang C.M."/>
            <person name="Sakai Y."/>
            <person name="Abe K."/>
            <person name="Yokota A."/>
            <person name="Donadio S."/>
            <person name="Cavaletti L."/>
            <person name="Monciardini P."/>
        </authorList>
    </citation>
    <scope>NUCLEOTIDE SEQUENCE [LARGE SCALE GENOMIC DNA]</scope>
    <source>
        <strain evidence="2 3">SOSP1-30</strain>
    </source>
</reference>
<dbReference type="Proteomes" id="UP000654345">
    <property type="component" value="Unassembled WGS sequence"/>
</dbReference>
<organism evidence="2 3">
    <name type="scientific">Ktedonobacter robiniae</name>
    <dbReference type="NCBI Taxonomy" id="2778365"/>
    <lineage>
        <taxon>Bacteria</taxon>
        <taxon>Bacillati</taxon>
        <taxon>Chloroflexota</taxon>
        <taxon>Ktedonobacteria</taxon>
        <taxon>Ktedonobacterales</taxon>
        <taxon>Ktedonobacteraceae</taxon>
        <taxon>Ktedonobacter</taxon>
    </lineage>
</organism>
<feature type="transmembrane region" description="Helical" evidence="1">
    <location>
        <begin position="6"/>
        <end position="26"/>
    </location>
</feature>
<comment type="caution">
    <text evidence="2">The sequence shown here is derived from an EMBL/GenBank/DDBJ whole genome shotgun (WGS) entry which is preliminary data.</text>
</comment>